<dbReference type="AlphaFoldDB" id="A0A2U3E3H4"/>
<dbReference type="EMBL" id="JAWRVI010000021">
    <property type="protein sequence ID" value="KAK4089089.1"/>
    <property type="molecule type" value="Genomic_DNA"/>
</dbReference>
<evidence type="ECO:0000313" key="2">
    <source>
        <dbReference type="EMBL" id="KAK4089089.1"/>
    </source>
</evidence>
<dbReference type="Pfam" id="PF18922">
    <property type="entry name" value="DUF5672"/>
    <property type="match status" value="1"/>
</dbReference>
<organism evidence="3 4">
    <name type="scientific">Purpureocillium lilacinum</name>
    <name type="common">Paecilomyces lilacinus</name>
    <dbReference type="NCBI Taxonomy" id="33203"/>
    <lineage>
        <taxon>Eukaryota</taxon>
        <taxon>Fungi</taxon>
        <taxon>Dikarya</taxon>
        <taxon>Ascomycota</taxon>
        <taxon>Pezizomycotina</taxon>
        <taxon>Sordariomycetes</taxon>
        <taxon>Hypocreomycetidae</taxon>
        <taxon>Hypocreales</taxon>
        <taxon>Ophiocordycipitaceae</taxon>
        <taxon>Purpureocillium</taxon>
    </lineage>
</organism>
<feature type="domain" description="DUF5672" evidence="1">
    <location>
        <begin position="145"/>
        <end position="282"/>
    </location>
</feature>
<dbReference type="EMBL" id="LCWV01000013">
    <property type="protein sequence ID" value="PWI69036.1"/>
    <property type="molecule type" value="Genomic_DNA"/>
</dbReference>
<proteinExistence type="predicted"/>
<dbReference type="Proteomes" id="UP000245956">
    <property type="component" value="Unassembled WGS sequence"/>
</dbReference>
<reference evidence="3 4" key="2">
    <citation type="journal article" date="2016" name="Front. Microbiol.">
        <title>Genome and transcriptome sequences reveal the specific parasitism of the nematophagous Purpureocillium lilacinum 36-1.</title>
        <authorList>
            <person name="Xie J."/>
            <person name="Li S."/>
            <person name="Mo C."/>
            <person name="Xiao X."/>
            <person name="Peng D."/>
            <person name="Wang G."/>
            <person name="Xiao Y."/>
        </authorList>
    </citation>
    <scope>NUCLEOTIDE SEQUENCE [LARGE SCALE GENOMIC DNA]</scope>
    <source>
        <strain evidence="3 4">36-1</strain>
    </source>
</reference>
<sequence length="341" mass="38527">MLAVRGYTTISGRLLTVVSLILTQVSIAGNKSIKRMLLTLERWWFAFRLPQLDSSGFIGLTANKNDQSRIIANWWPKKTSQSHYNTSKVALIIEPEPLPLLVPLILHMIAVVPSDWRFLFIGSEASVFTVGRGFGIQVQRGLGKIDLKVLPEPWAIRTDGDQARLLTDERFYDEFLPGVAWLLKYNRDSILCSNSETSLNEWLDRRGNRPADLGFSGYGGLSLRRVSAIRRVLQLQGRNNGSEPEDEWFMKGLLSLDGEKIAPVAGRAFAVESILQDKPMGYYAPRYGRGLEKDTWKDSEDRMGIFRYCPELRIIMDMKTEKERCPADDKQGGIASNPTIT</sequence>
<comment type="caution">
    <text evidence="3">The sequence shown here is derived from an EMBL/GenBank/DDBJ whole genome shotgun (WGS) entry which is preliminary data.</text>
</comment>
<gene>
    <name evidence="3" type="ORF">PCL_01421</name>
    <name evidence="2" type="ORF">Purlil1_6522</name>
</gene>
<evidence type="ECO:0000313" key="5">
    <source>
        <dbReference type="Proteomes" id="UP001287286"/>
    </source>
</evidence>
<reference evidence="3" key="1">
    <citation type="submission" date="2015-05" db="EMBL/GenBank/DDBJ databases">
        <authorList>
            <person name="Wang D.B."/>
            <person name="Wang M."/>
        </authorList>
    </citation>
    <scope>NUCLEOTIDE SEQUENCE</scope>
    <source>
        <strain evidence="3">36-1</strain>
    </source>
</reference>
<protein>
    <recommendedName>
        <fullName evidence="1">DUF5672 domain-containing protein</fullName>
    </recommendedName>
</protein>
<reference evidence="2 5" key="4">
    <citation type="journal article" date="2024" name="Microbiol. Resour. Announc.">
        <title>Genome annotations for the ascomycete fungi Trichoderma harzianum, Trichoderma aggressivum, and Purpureocillium lilacinum.</title>
        <authorList>
            <person name="Beijen E.P.W."/>
            <person name="Ohm R.A."/>
        </authorList>
    </citation>
    <scope>NUCLEOTIDE SEQUENCE [LARGE SCALE GENOMIC DNA]</scope>
    <source>
        <strain evidence="2 5">CBS 150709</strain>
    </source>
</reference>
<accession>A0A2U3E3H4</accession>
<dbReference type="Proteomes" id="UP001287286">
    <property type="component" value="Unassembled WGS sequence"/>
</dbReference>
<evidence type="ECO:0000313" key="4">
    <source>
        <dbReference type="Proteomes" id="UP000245956"/>
    </source>
</evidence>
<reference evidence="2" key="3">
    <citation type="submission" date="2023-11" db="EMBL/GenBank/DDBJ databases">
        <authorList>
            <person name="Beijen E."/>
            <person name="Ohm R.A."/>
        </authorList>
    </citation>
    <scope>NUCLEOTIDE SEQUENCE</scope>
    <source>
        <strain evidence="2">CBS 150709</strain>
    </source>
</reference>
<keyword evidence="5" id="KW-1185">Reference proteome</keyword>
<evidence type="ECO:0000313" key="3">
    <source>
        <dbReference type="EMBL" id="PWI69036.1"/>
    </source>
</evidence>
<evidence type="ECO:0000259" key="1">
    <source>
        <dbReference type="Pfam" id="PF18922"/>
    </source>
</evidence>
<name>A0A2U3E3H4_PURLI</name>
<dbReference type="InterPro" id="IPR043729">
    <property type="entry name" value="DUF5672"/>
</dbReference>